<dbReference type="EMBL" id="WNYA01011092">
    <property type="protein sequence ID" value="KAG8540236.1"/>
    <property type="molecule type" value="Genomic_DNA"/>
</dbReference>
<evidence type="ECO:0000259" key="2">
    <source>
        <dbReference type="Pfam" id="PF14643"/>
    </source>
</evidence>
<sequence length="455" mass="51744">MPSDVHRFIHKEAMMINQAMLANHRAIAKLSLNLMEAELKREGSQRLRWQDLVKAWKSQQKEMIIEEFREILEGERDGISGRIKTETDLLMDVYKPLNDKRLQLLCSVSDLVPPTCTKTAVIEWYDSLQALNKQIDHIGSQFLEKLRNVQDEVIHRCMREAEKSQTCLLEMDICSMEEAETLLTKERSPYTEHLQEECERKHQIFSESLQAVSRKMDAHINRLFRLAKKSVHLWESLQTGLSGQEETLQKLLDSCRQRHNAENQAKEADLDIILDTLRQESTAEQLRVVLGKAEAALHDIESGYKKCHADQVLIVDSYPPLVLAELLSYSTSLSKFFHVKEIFGKDLPINTEAAEVTPITSPDPLASGDVPIVRPVESSPLADMAELPQDHRTEEEGDRNPHPPEREMVGGSNAGVMEQDSAKLHPEDTPEDTPASEPPQGSERTTIAQYEVRET</sequence>
<dbReference type="PANTHER" id="PTHR21444">
    <property type="entry name" value="COILED-COIL DOMAIN-CONTAINING PROTEIN 180"/>
    <property type="match status" value="1"/>
</dbReference>
<dbReference type="PANTHER" id="PTHR21444:SF14">
    <property type="entry name" value="COILED-COIL DOMAIN-CONTAINING PROTEIN 180"/>
    <property type="match status" value="1"/>
</dbReference>
<evidence type="ECO:0000313" key="4">
    <source>
        <dbReference type="Proteomes" id="UP000824782"/>
    </source>
</evidence>
<accession>A0AAV6YU51</accession>
<name>A0AAV6YU51_ENGPU</name>
<dbReference type="Pfam" id="PF14643">
    <property type="entry name" value="DUF4455"/>
    <property type="match status" value="1"/>
</dbReference>
<feature type="compositionally biased region" description="Basic and acidic residues" evidence="1">
    <location>
        <begin position="388"/>
        <end position="408"/>
    </location>
</feature>
<proteinExistence type="predicted"/>
<evidence type="ECO:0000256" key="1">
    <source>
        <dbReference type="SAM" id="MobiDB-lite"/>
    </source>
</evidence>
<feature type="region of interest" description="Disordered" evidence="1">
    <location>
        <begin position="379"/>
        <end position="455"/>
    </location>
</feature>
<protein>
    <recommendedName>
        <fullName evidence="2">DUF4455 domain-containing protein</fullName>
    </recommendedName>
</protein>
<evidence type="ECO:0000313" key="3">
    <source>
        <dbReference type="EMBL" id="KAG8540236.1"/>
    </source>
</evidence>
<gene>
    <name evidence="3" type="ORF">GDO81_019673</name>
</gene>
<dbReference type="AlphaFoldDB" id="A0AAV6YU51"/>
<comment type="caution">
    <text evidence="3">The sequence shown here is derived from an EMBL/GenBank/DDBJ whole genome shotgun (WGS) entry which is preliminary data.</text>
</comment>
<keyword evidence="4" id="KW-1185">Reference proteome</keyword>
<dbReference type="InterPro" id="IPR028089">
    <property type="entry name" value="DUF4455"/>
</dbReference>
<organism evidence="3 4">
    <name type="scientific">Engystomops pustulosus</name>
    <name type="common">Tungara frog</name>
    <name type="synonym">Physalaemus pustulosus</name>
    <dbReference type="NCBI Taxonomy" id="76066"/>
    <lineage>
        <taxon>Eukaryota</taxon>
        <taxon>Metazoa</taxon>
        <taxon>Chordata</taxon>
        <taxon>Craniata</taxon>
        <taxon>Vertebrata</taxon>
        <taxon>Euteleostomi</taxon>
        <taxon>Amphibia</taxon>
        <taxon>Batrachia</taxon>
        <taxon>Anura</taxon>
        <taxon>Neobatrachia</taxon>
        <taxon>Hyloidea</taxon>
        <taxon>Leptodactylidae</taxon>
        <taxon>Leiuperinae</taxon>
        <taxon>Engystomops</taxon>
    </lineage>
</organism>
<dbReference type="Proteomes" id="UP000824782">
    <property type="component" value="Unassembled WGS sequence"/>
</dbReference>
<reference evidence="3" key="1">
    <citation type="thesis" date="2020" institute="ProQuest LLC" country="789 East Eisenhower Parkway, Ann Arbor, MI, USA">
        <title>Comparative Genomics and Chromosome Evolution.</title>
        <authorList>
            <person name="Mudd A.B."/>
        </authorList>
    </citation>
    <scope>NUCLEOTIDE SEQUENCE</scope>
    <source>
        <strain evidence="3">237g6f4</strain>
        <tissue evidence="3">Blood</tissue>
    </source>
</reference>
<feature type="domain" description="DUF4455" evidence="2">
    <location>
        <begin position="1"/>
        <end position="345"/>
    </location>
</feature>